<dbReference type="InterPro" id="IPR003313">
    <property type="entry name" value="AraC-bd"/>
</dbReference>
<dbReference type="InterPro" id="IPR009057">
    <property type="entry name" value="Homeodomain-like_sf"/>
</dbReference>
<dbReference type="SUPFAM" id="SSF51215">
    <property type="entry name" value="Regulatory protein AraC"/>
    <property type="match status" value="1"/>
</dbReference>
<keyword evidence="6" id="KW-1185">Reference proteome</keyword>
<dbReference type="SUPFAM" id="SSF46689">
    <property type="entry name" value="Homeodomain-like"/>
    <property type="match status" value="2"/>
</dbReference>
<dbReference type="PANTHER" id="PTHR46796">
    <property type="entry name" value="HTH-TYPE TRANSCRIPTIONAL ACTIVATOR RHAS-RELATED"/>
    <property type="match status" value="1"/>
</dbReference>
<sequence>MSENKDWVELRRDQETGIESINAHFSGHAYDAHDHDELLVGVTRQGLQRFNCRRALHTSTPGRVILIEPGAVHDGHAPEAAGFTYVMLYLPQPWVADMMQQRGQGDIARIGGAFRHTLTDDVQLARATEEAWYAIHQREGRLARDQTLEQLITLLSRHLERRPERPDTVAQRQMLLLRDYLHDFMAQDVGLDELSRLAGLDRFRLTRQFRQAFGQTPHAYLVRLRLRAARALLAQGVAPVEVAARTGFADQSHLGRWFRRAWHMTPAAYQRACTNVLYGARPHQE</sequence>
<protein>
    <submittedName>
        <fullName evidence="5">AraC family transcriptional regulator</fullName>
    </submittedName>
</protein>
<dbReference type="PANTHER" id="PTHR46796:SF2">
    <property type="entry name" value="TRANSCRIPTIONAL REGULATORY PROTEIN"/>
    <property type="match status" value="1"/>
</dbReference>
<dbReference type="InterPro" id="IPR050204">
    <property type="entry name" value="AraC_XylS_family_regulators"/>
</dbReference>
<reference evidence="5 6" key="1">
    <citation type="submission" date="2021-01" db="EMBL/GenBank/DDBJ databases">
        <title>Complete genome sequence of Pantoea eucrina OB49, a heavy metal tolerant bacterium with PGPR potential isolated from wheat in Algeria.</title>
        <authorList>
            <person name="Lekired A."/>
            <person name="Ouzari I.H."/>
        </authorList>
    </citation>
    <scope>NUCLEOTIDE SEQUENCE [LARGE SCALE GENOMIC DNA]</scope>
    <source>
        <strain evidence="5 6">OB49</strain>
    </source>
</reference>
<keyword evidence="2" id="KW-0238">DNA-binding</keyword>
<evidence type="ECO:0000259" key="4">
    <source>
        <dbReference type="PROSITE" id="PS01124"/>
    </source>
</evidence>
<dbReference type="Gene3D" id="1.10.10.60">
    <property type="entry name" value="Homeodomain-like"/>
    <property type="match status" value="1"/>
</dbReference>
<feature type="domain" description="HTH araC/xylS-type" evidence="4">
    <location>
        <begin position="175"/>
        <end position="272"/>
    </location>
</feature>
<dbReference type="InterPro" id="IPR037923">
    <property type="entry name" value="HTH-like"/>
</dbReference>
<evidence type="ECO:0000256" key="2">
    <source>
        <dbReference type="ARBA" id="ARBA00023125"/>
    </source>
</evidence>
<evidence type="ECO:0000256" key="3">
    <source>
        <dbReference type="ARBA" id="ARBA00023163"/>
    </source>
</evidence>
<gene>
    <name evidence="5" type="ORF">JJB79_09350</name>
</gene>
<keyword evidence="3" id="KW-0804">Transcription</keyword>
<evidence type="ECO:0000256" key="1">
    <source>
        <dbReference type="ARBA" id="ARBA00023015"/>
    </source>
</evidence>
<dbReference type="SMART" id="SM00342">
    <property type="entry name" value="HTH_ARAC"/>
    <property type="match status" value="1"/>
</dbReference>
<evidence type="ECO:0000313" key="5">
    <source>
        <dbReference type="EMBL" id="MBM0747621.1"/>
    </source>
</evidence>
<dbReference type="GeneID" id="84693237"/>
<organism evidence="5 6">
    <name type="scientific">Pantoea eucrina</name>
    <dbReference type="NCBI Taxonomy" id="472693"/>
    <lineage>
        <taxon>Bacteria</taxon>
        <taxon>Pseudomonadati</taxon>
        <taxon>Pseudomonadota</taxon>
        <taxon>Gammaproteobacteria</taxon>
        <taxon>Enterobacterales</taxon>
        <taxon>Erwiniaceae</taxon>
        <taxon>Pantoea</taxon>
    </lineage>
</organism>
<dbReference type="Pfam" id="PF12833">
    <property type="entry name" value="HTH_18"/>
    <property type="match status" value="1"/>
</dbReference>
<dbReference type="RefSeq" id="WP_040113602.1">
    <property type="nucleotide sequence ID" value="NZ_CP083450.1"/>
</dbReference>
<evidence type="ECO:0000313" key="6">
    <source>
        <dbReference type="Proteomes" id="UP000809137"/>
    </source>
</evidence>
<dbReference type="EMBL" id="JAFCXS010000005">
    <property type="protein sequence ID" value="MBM0747621.1"/>
    <property type="molecule type" value="Genomic_DNA"/>
</dbReference>
<dbReference type="Pfam" id="PF02311">
    <property type="entry name" value="AraC_binding"/>
    <property type="match status" value="1"/>
</dbReference>
<dbReference type="InterPro" id="IPR018060">
    <property type="entry name" value="HTH_AraC"/>
</dbReference>
<comment type="caution">
    <text evidence="5">The sequence shown here is derived from an EMBL/GenBank/DDBJ whole genome shotgun (WGS) entry which is preliminary data.</text>
</comment>
<name>A0ABS1Z5D2_9GAMM</name>
<proteinExistence type="predicted"/>
<keyword evidence="1" id="KW-0805">Transcription regulation</keyword>
<dbReference type="Proteomes" id="UP000809137">
    <property type="component" value="Unassembled WGS sequence"/>
</dbReference>
<accession>A0ABS1Z5D2</accession>
<dbReference type="PROSITE" id="PS01124">
    <property type="entry name" value="HTH_ARAC_FAMILY_2"/>
    <property type="match status" value="1"/>
</dbReference>